<evidence type="ECO:0008006" key="3">
    <source>
        <dbReference type="Google" id="ProtNLM"/>
    </source>
</evidence>
<sequence length="204" mass="22519">MRQRPIMDAGPGLNFFSINKERLLFGTVGPLSIPEVVEQEIIRKSGQDQRFTAAERVLRKIPSRYLEILRDDPTTELATAVSRITGIPFHDRMRTSKDLGEIMVVAHAVVAAERGDDLLVLIDDSGGRRLAMAEAERLQRKQRSGTACGGIRLVNTTTVLRNAAGKDFLPDKSALRAVYAKLRQLNDGLAPLETAGLLDLPCWT</sequence>
<name>A0ABY8H6B8_9MICC</name>
<protein>
    <recommendedName>
        <fullName evidence="3">PIN domain-containing protein</fullName>
    </recommendedName>
</protein>
<gene>
    <name evidence="1" type="ORF">P8192_00725</name>
</gene>
<evidence type="ECO:0000313" key="1">
    <source>
        <dbReference type="EMBL" id="WFP16684.1"/>
    </source>
</evidence>
<reference evidence="1 2" key="1">
    <citation type="submission" date="2023-04" db="EMBL/GenBank/DDBJ databases">
        <title>Funneling lignin-derived compounds into biodiesel using alkali-halophilic Citricoccus sp. P2.</title>
        <authorList>
            <person name="Luo C.-B."/>
        </authorList>
    </citation>
    <scope>NUCLEOTIDE SEQUENCE [LARGE SCALE GENOMIC DNA]</scope>
    <source>
        <strain evidence="1 2">P2</strain>
    </source>
</reference>
<evidence type="ECO:0000313" key="2">
    <source>
        <dbReference type="Proteomes" id="UP001219037"/>
    </source>
</evidence>
<keyword evidence="2" id="KW-1185">Reference proteome</keyword>
<dbReference type="Proteomes" id="UP001219037">
    <property type="component" value="Chromosome"/>
</dbReference>
<dbReference type="EMBL" id="CP121252">
    <property type="protein sequence ID" value="WFP16684.1"/>
    <property type="molecule type" value="Genomic_DNA"/>
</dbReference>
<organism evidence="1 2">
    <name type="scientific">Citricoccus muralis</name>
    <dbReference type="NCBI Taxonomy" id="169134"/>
    <lineage>
        <taxon>Bacteria</taxon>
        <taxon>Bacillati</taxon>
        <taxon>Actinomycetota</taxon>
        <taxon>Actinomycetes</taxon>
        <taxon>Micrococcales</taxon>
        <taxon>Micrococcaceae</taxon>
        <taxon>Citricoccus</taxon>
    </lineage>
</organism>
<accession>A0ABY8H6B8</accession>
<dbReference type="RefSeq" id="WP_278157782.1">
    <property type="nucleotide sequence ID" value="NZ_CP121252.1"/>
</dbReference>
<proteinExistence type="predicted"/>